<accession>A0A401GUY9</accession>
<sequence>MTRTSNWPTTITLTLQGHISHLDALIAEATQQDRENGLYHVYDYGLNFNALRTSSSSVKISVYPQGELCMHDEAPVLEVPHTERLTRSTARRIAQAYRNAAADSSQSTVHVNRNTMGTDMVTAPLPQNTGEANEDDITAATARIDENNGSAEIVSDELSAETARSDENAATAHSDDGTASVRPDDRTSNAQSNDDGPSAQSDDDGPNAQSDDDGPNAQSGDDAQSAQSDDDAGSAHSDDDAGNAHSDDDAGSAHSDDGAATTDHEAAHNPTDFGDNTEDVDDMLENLEINDDEDESRSHFSDFSDKQDQVHPKKDRLRFPDFLTLVTFSDRCRYVLFLHEIKPFVIHDFSPHEEERVRTSSLDRCLRAHMRQCVTQAQFGFAAFPEEDELRIMFSVGLHFCVLRFLRTATPQFDEYTDKPGTKIPKTISSWFALLNEKKTDYSTEFKRHWTSARKRAAGSHVRFHRPAGN</sequence>
<evidence type="ECO:0000313" key="2">
    <source>
        <dbReference type="EMBL" id="GBE85999.1"/>
    </source>
</evidence>
<dbReference type="InParanoid" id="A0A401GUY9"/>
<feature type="compositionally biased region" description="Basic and acidic residues" evidence="1">
    <location>
        <begin position="254"/>
        <end position="267"/>
    </location>
</feature>
<dbReference type="OrthoDB" id="10655037at2759"/>
<gene>
    <name evidence="2" type="ORF">SCP_0805230</name>
</gene>
<keyword evidence="3" id="KW-1185">Reference proteome</keyword>
<evidence type="ECO:0000256" key="1">
    <source>
        <dbReference type="SAM" id="MobiDB-lite"/>
    </source>
</evidence>
<evidence type="ECO:0000313" key="3">
    <source>
        <dbReference type="Proteomes" id="UP000287166"/>
    </source>
</evidence>
<dbReference type="RefSeq" id="XP_027616912.1">
    <property type="nucleotide sequence ID" value="XM_027761111.1"/>
</dbReference>
<name>A0A401GUY9_9APHY</name>
<proteinExistence type="predicted"/>
<dbReference type="STRING" id="139825.A0A401GUY9"/>
<feature type="region of interest" description="Disordered" evidence="1">
    <location>
        <begin position="143"/>
        <end position="311"/>
    </location>
</feature>
<feature type="compositionally biased region" description="Polar residues" evidence="1">
    <location>
        <begin position="188"/>
        <end position="200"/>
    </location>
</feature>
<dbReference type="GeneID" id="38782916"/>
<dbReference type="EMBL" id="BFAD01000008">
    <property type="protein sequence ID" value="GBE85999.1"/>
    <property type="molecule type" value="Genomic_DNA"/>
</dbReference>
<dbReference type="AlphaFoldDB" id="A0A401GUY9"/>
<protein>
    <submittedName>
        <fullName evidence="2">Uncharacterized protein</fullName>
    </submittedName>
</protein>
<comment type="caution">
    <text evidence="2">The sequence shown here is derived from an EMBL/GenBank/DDBJ whole genome shotgun (WGS) entry which is preliminary data.</text>
</comment>
<feature type="compositionally biased region" description="Acidic residues" evidence="1">
    <location>
        <begin position="201"/>
        <end position="214"/>
    </location>
</feature>
<feature type="compositionally biased region" description="Basic and acidic residues" evidence="1">
    <location>
        <begin position="296"/>
        <end position="311"/>
    </location>
</feature>
<organism evidence="2 3">
    <name type="scientific">Sparassis crispa</name>
    <dbReference type="NCBI Taxonomy" id="139825"/>
    <lineage>
        <taxon>Eukaryota</taxon>
        <taxon>Fungi</taxon>
        <taxon>Dikarya</taxon>
        <taxon>Basidiomycota</taxon>
        <taxon>Agaricomycotina</taxon>
        <taxon>Agaricomycetes</taxon>
        <taxon>Polyporales</taxon>
        <taxon>Sparassidaceae</taxon>
        <taxon>Sparassis</taxon>
    </lineage>
</organism>
<dbReference type="Proteomes" id="UP000287166">
    <property type="component" value="Unassembled WGS sequence"/>
</dbReference>
<feature type="compositionally biased region" description="Low complexity" evidence="1">
    <location>
        <begin position="217"/>
        <end position="227"/>
    </location>
</feature>
<feature type="compositionally biased region" description="Acidic residues" evidence="1">
    <location>
        <begin position="275"/>
        <end position="295"/>
    </location>
</feature>
<reference evidence="2 3" key="1">
    <citation type="journal article" date="2018" name="Sci. Rep.">
        <title>Genome sequence of the cauliflower mushroom Sparassis crispa (Hanabiratake) and its association with beneficial usage.</title>
        <authorList>
            <person name="Kiyama R."/>
            <person name="Furutani Y."/>
            <person name="Kawaguchi K."/>
            <person name="Nakanishi T."/>
        </authorList>
    </citation>
    <scope>NUCLEOTIDE SEQUENCE [LARGE SCALE GENOMIC DNA]</scope>
</reference>